<dbReference type="PANTHER" id="PTHR43065:SF16">
    <property type="entry name" value="SENSORY HISTIDINE KINASE_PHOSPHATASE NTRB"/>
    <property type="match status" value="1"/>
</dbReference>
<dbReference type="InterPro" id="IPR004358">
    <property type="entry name" value="Sig_transdc_His_kin-like_C"/>
</dbReference>
<dbReference type="PANTHER" id="PTHR43065">
    <property type="entry name" value="SENSOR HISTIDINE KINASE"/>
    <property type="match status" value="1"/>
</dbReference>
<comment type="caution">
    <text evidence="10">The sequence shown here is derived from an EMBL/GenBank/DDBJ whole genome shotgun (WGS) entry which is preliminary data.</text>
</comment>
<gene>
    <name evidence="10" type="ORF">CWE13_08760</name>
</gene>
<dbReference type="OrthoDB" id="9789238at2"/>
<name>A0A432WT24_9GAMM</name>
<organism evidence="10 11">
    <name type="scientific">Aliidiomarina shirensis</name>
    <dbReference type="NCBI Taxonomy" id="1048642"/>
    <lineage>
        <taxon>Bacteria</taxon>
        <taxon>Pseudomonadati</taxon>
        <taxon>Pseudomonadota</taxon>
        <taxon>Gammaproteobacteria</taxon>
        <taxon>Alteromonadales</taxon>
        <taxon>Idiomarinaceae</taxon>
        <taxon>Aliidiomarina</taxon>
    </lineage>
</organism>
<dbReference type="GO" id="GO:0005524">
    <property type="term" value="F:ATP binding"/>
    <property type="evidence" value="ECO:0007669"/>
    <property type="project" value="UniProtKB-KW"/>
</dbReference>
<keyword evidence="6" id="KW-0418">Kinase</keyword>
<dbReference type="PRINTS" id="PR00344">
    <property type="entry name" value="BCTRLSENSOR"/>
</dbReference>
<dbReference type="SUPFAM" id="SSF47384">
    <property type="entry name" value="Homodimeric domain of signal transducing histidine kinase"/>
    <property type="match status" value="1"/>
</dbReference>
<reference evidence="11" key="1">
    <citation type="journal article" date="2018" name="Front. Microbiol.">
        <title>Genome-Based Analysis Reveals the Taxonomy and Diversity of the Family Idiomarinaceae.</title>
        <authorList>
            <person name="Liu Y."/>
            <person name="Lai Q."/>
            <person name="Shao Z."/>
        </authorList>
    </citation>
    <scope>NUCLEOTIDE SEQUENCE [LARGE SCALE GENOMIC DNA]</scope>
    <source>
        <strain evidence="11">AIS</strain>
    </source>
</reference>
<dbReference type="EMBL" id="PIPP01000003">
    <property type="protein sequence ID" value="RUO36925.1"/>
    <property type="molecule type" value="Genomic_DNA"/>
</dbReference>
<sequence>MSAANPVLHESINQELVDQLTSAVLVLDKNLHVCFANAAADAIFSGSSRRLLGAPLDSHLRYSSFDLTLLRNIALNQQSISDSDVSWVFHDGKSIAIELNASIAAFAGLDTAILIELRQVDLIRRINQEQAQQHQREAAQQLVRGLAHEIKNPLGGIRGAAQLLNAELEAPEQREFTQLIMAQSDRLRNLVDRLLGPNRPSARSYQNIHAVLQRVLDVISVNKPENLSVAKDYDPSLPDLFISADQIEQVFLNLLSNSLDALAHQDGERQLVVRTRVSHQETIYGKRYRQCALICVQDNGPGVPGELKDTLFYPLVTGREGGTGLGLSIAQSLIHQHAGKIEVSSRPGHTEFTVVLPYLDDASKTGEQG</sequence>
<keyword evidence="8" id="KW-0902">Two-component regulatory system</keyword>
<keyword evidence="5" id="KW-0547">Nucleotide-binding</keyword>
<dbReference type="InterPro" id="IPR005467">
    <property type="entry name" value="His_kinase_dom"/>
</dbReference>
<dbReference type="GO" id="GO:0000155">
    <property type="term" value="F:phosphorelay sensor kinase activity"/>
    <property type="evidence" value="ECO:0007669"/>
    <property type="project" value="InterPro"/>
</dbReference>
<evidence type="ECO:0000256" key="1">
    <source>
        <dbReference type="ARBA" id="ARBA00000085"/>
    </source>
</evidence>
<dbReference type="InterPro" id="IPR036890">
    <property type="entry name" value="HATPase_C_sf"/>
</dbReference>
<evidence type="ECO:0000313" key="11">
    <source>
        <dbReference type="Proteomes" id="UP000286934"/>
    </source>
</evidence>
<dbReference type="GO" id="GO:0006355">
    <property type="term" value="P:regulation of DNA-templated transcription"/>
    <property type="evidence" value="ECO:0007669"/>
    <property type="project" value="InterPro"/>
</dbReference>
<evidence type="ECO:0000256" key="7">
    <source>
        <dbReference type="ARBA" id="ARBA00022840"/>
    </source>
</evidence>
<keyword evidence="4" id="KW-0808">Transferase</keyword>
<dbReference type="PROSITE" id="PS50109">
    <property type="entry name" value="HIS_KIN"/>
    <property type="match status" value="1"/>
</dbReference>
<dbReference type="InterPro" id="IPR003594">
    <property type="entry name" value="HATPase_dom"/>
</dbReference>
<dbReference type="InterPro" id="IPR013767">
    <property type="entry name" value="PAS_fold"/>
</dbReference>
<dbReference type="NCBIfam" id="NF008293">
    <property type="entry name" value="PRK11073.1"/>
    <property type="match status" value="1"/>
</dbReference>
<evidence type="ECO:0000313" key="10">
    <source>
        <dbReference type="EMBL" id="RUO36925.1"/>
    </source>
</evidence>
<evidence type="ECO:0000256" key="3">
    <source>
        <dbReference type="ARBA" id="ARBA00022553"/>
    </source>
</evidence>
<evidence type="ECO:0000256" key="8">
    <source>
        <dbReference type="ARBA" id="ARBA00023012"/>
    </source>
</evidence>
<feature type="domain" description="Histidine kinase" evidence="9">
    <location>
        <begin position="145"/>
        <end position="360"/>
    </location>
</feature>
<accession>A0A432WT24</accession>
<dbReference type="Proteomes" id="UP000286934">
    <property type="component" value="Unassembled WGS sequence"/>
</dbReference>
<keyword evidence="7" id="KW-0067">ATP-binding</keyword>
<evidence type="ECO:0000256" key="2">
    <source>
        <dbReference type="ARBA" id="ARBA00012438"/>
    </source>
</evidence>
<keyword evidence="11" id="KW-1185">Reference proteome</keyword>
<dbReference type="CDD" id="cd00082">
    <property type="entry name" value="HisKA"/>
    <property type="match status" value="1"/>
</dbReference>
<dbReference type="SMART" id="SM00387">
    <property type="entry name" value="HATPase_c"/>
    <property type="match status" value="1"/>
</dbReference>
<protein>
    <recommendedName>
        <fullName evidence="2">histidine kinase</fullName>
        <ecNumber evidence="2">2.7.13.3</ecNumber>
    </recommendedName>
</protein>
<dbReference type="Gene3D" id="3.30.565.10">
    <property type="entry name" value="Histidine kinase-like ATPase, C-terminal domain"/>
    <property type="match status" value="1"/>
</dbReference>
<evidence type="ECO:0000256" key="5">
    <source>
        <dbReference type="ARBA" id="ARBA00022741"/>
    </source>
</evidence>
<dbReference type="InterPro" id="IPR003661">
    <property type="entry name" value="HisK_dim/P_dom"/>
</dbReference>
<dbReference type="RefSeq" id="WP_126807793.1">
    <property type="nucleotide sequence ID" value="NZ_PIPP01000003.1"/>
</dbReference>
<dbReference type="SMART" id="SM00388">
    <property type="entry name" value="HisKA"/>
    <property type="match status" value="1"/>
</dbReference>
<keyword evidence="3" id="KW-0597">Phosphoprotein</keyword>
<proteinExistence type="predicted"/>
<dbReference type="Pfam" id="PF00989">
    <property type="entry name" value="PAS"/>
    <property type="match status" value="1"/>
</dbReference>
<dbReference type="Pfam" id="PF00512">
    <property type="entry name" value="HisKA"/>
    <property type="match status" value="1"/>
</dbReference>
<dbReference type="Pfam" id="PF02518">
    <property type="entry name" value="HATPase_c"/>
    <property type="match status" value="1"/>
</dbReference>
<dbReference type="SUPFAM" id="SSF55874">
    <property type="entry name" value="ATPase domain of HSP90 chaperone/DNA topoisomerase II/histidine kinase"/>
    <property type="match status" value="1"/>
</dbReference>
<dbReference type="EC" id="2.7.13.3" evidence="2"/>
<comment type="catalytic activity">
    <reaction evidence="1">
        <text>ATP + protein L-histidine = ADP + protein N-phospho-L-histidine.</text>
        <dbReference type="EC" id="2.7.13.3"/>
    </reaction>
</comment>
<dbReference type="InterPro" id="IPR036097">
    <property type="entry name" value="HisK_dim/P_sf"/>
</dbReference>
<dbReference type="Gene3D" id="1.10.287.130">
    <property type="match status" value="1"/>
</dbReference>
<dbReference type="AlphaFoldDB" id="A0A432WT24"/>
<dbReference type="Gene3D" id="3.30.450.20">
    <property type="entry name" value="PAS domain"/>
    <property type="match status" value="1"/>
</dbReference>
<evidence type="ECO:0000256" key="6">
    <source>
        <dbReference type="ARBA" id="ARBA00022777"/>
    </source>
</evidence>
<evidence type="ECO:0000259" key="9">
    <source>
        <dbReference type="PROSITE" id="PS50109"/>
    </source>
</evidence>
<evidence type="ECO:0000256" key="4">
    <source>
        <dbReference type="ARBA" id="ARBA00022679"/>
    </source>
</evidence>